<protein>
    <submittedName>
        <fullName evidence="1">Uncharacterized protein</fullName>
    </submittedName>
</protein>
<dbReference type="Proteomes" id="UP000799291">
    <property type="component" value="Unassembled WGS sequence"/>
</dbReference>
<reference evidence="1" key="1">
    <citation type="journal article" date="2020" name="Stud. Mycol.">
        <title>101 Dothideomycetes genomes: a test case for predicting lifestyles and emergence of pathogens.</title>
        <authorList>
            <person name="Haridas S."/>
            <person name="Albert R."/>
            <person name="Binder M."/>
            <person name="Bloem J."/>
            <person name="Labutti K."/>
            <person name="Salamov A."/>
            <person name="Andreopoulos B."/>
            <person name="Baker S."/>
            <person name="Barry K."/>
            <person name="Bills G."/>
            <person name="Bluhm B."/>
            <person name="Cannon C."/>
            <person name="Castanera R."/>
            <person name="Culley D."/>
            <person name="Daum C."/>
            <person name="Ezra D."/>
            <person name="Gonzalez J."/>
            <person name="Henrissat B."/>
            <person name="Kuo A."/>
            <person name="Liang C."/>
            <person name="Lipzen A."/>
            <person name="Lutzoni F."/>
            <person name="Magnuson J."/>
            <person name="Mondo S."/>
            <person name="Nolan M."/>
            <person name="Ohm R."/>
            <person name="Pangilinan J."/>
            <person name="Park H.-J."/>
            <person name="Ramirez L."/>
            <person name="Alfaro M."/>
            <person name="Sun H."/>
            <person name="Tritt A."/>
            <person name="Yoshinaga Y."/>
            <person name="Zwiers L.-H."/>
            <person name="Turgeon B."/>
            <person name="Goodwin S."/>
            <person name="Spatafora J."/>
            <person name="Crous P."/>
            <person name="Grigoriev I."/>
        </authorList>
    </citation>
    <scope>NUCLEOTIDE SEQUENCE</scope>
    <source>
        <strain evidence="1">CBS 122367</strain>
    </source>
</reference>
<name>A0A6G1JPY4_9PLEO</name>
<dbReference type="AlphaFoldDB" id="A0A6G1JPY4"/>
<sequence length="163" mass="18712">MDEAQFQKEAEEYACAASLGRSNLAFDRLQITPPLCRLLVDEFCHRSDEAYWASNKEGEYPDSFLLTVLHRFTQKINLEEKWSQTDICVYHDHKNKKTETTCKWSVMVLEGLVCRFNVPSEGIGWPKAEVRNEAMAKQATVDIGPKNPLVHRSTIYTSRTALQ</sequence>
<keyword evidence="2" id="KW-1185">Reference proteome</keyword>
<dbReference type="EMBL" id="MU005569">
    <property type="protein sequence ID" value="KAF2692219.1"/>
    <property type="molecule type" value="Genomic_DNA"/>
</dbReference>
<gene>
    <name evidence="1" type="ORF">K458DRAFT_382047</name>
</gene>
<proteinExistence type="predicted"/>
<organism evidence="1 2">
    <name type="scientific">Lentithecium fluviatile CBS 122367</name>
    <dbReference type="NCBI Taxonomy" id="1168545"/>
    <lineage>
        <taxon>Eukaryota</taxon>
        <taxon>Fungi</taxon>
        <taxon>Dikarya</taxon>
        <taxon>Ascomycota</taxon>
        <taxon>Pezizomycotina</taxon>
        <taxon>Dothideomycetes</taxon>
        <taxon>Pleosporomycetidae</taxon>
        <taxon>Pleosporales</taxon>
        <taxon>Massarineae</taxon>
        <taxon>Lentitheciaceae</taxon>
        <taxon>Lentithecium</taxon>
    </lineage>
</organism>
<evidence type="ECO:0000313" key="2">
    <source>
        <dbReference type="Proteomes" id="UP000799291"/>
    </source>
</evidence>
<evidence type="ECO:0000313" key="1">
    <source>
        <dbReference type="EMBL" id="KAF2692219.1"/>
    </source>
</evidence>
<accession>A0A6G1JPY4</accession>